<dbReference type="InterPro" id="IPR051828">
    <property type="entry name" value="HAD-like_hydrolase_domain"/>
</dbReference>
<keyword evidence="1" id="KW-0378">Hydrolase</keyword>
<dbReference type="SFLD" id="SFLDG01129">
    <property type="entry name" value="C1.5:_HAD__Beta-PGM__Phosphata"/>
    <property type="match status" value="1"/>
</dbReference>
<dbReference type="EMBL" id="JAQQAL010000010">
    <property type="protein sequence ID" value="MDC7225848.1"/>
    <property type="molecule type" value="Genomic_DNA"/>
</dbReference>
<organism evidence="1 2">
    <name type="scientific">Candidatus Thalassospirochaeta sargassi</name>
    <dbReference type="NCBI Taxonomy" id="3119039"/>
    <lineage>
        <taxon>Bacteria</taxon>
        <taxon>Pseudomonadati</taxon>
        <taxon>Spirochaetota</taxon>
        <taxon>Spirochaetia</taxon>
        <taxon>Spirochaetales</taxon>
        <taxon>Spirochaetaceae</taxon>
        <taxon>Candidatus Thalassospirochaeta</taxon>
    </lineage>
</organism>
<dbReference type="AlphaFoldDB" id="A0AAJ1IDL1"/>
<evidence type="ECO:0000313" key="2">
    <source>
        <dbReference type="Proteomes" id="UP001221217"/>
    </source>
</evidence>
<protein>
    <submittedName>
        <fullName evidence="1">HAD family hydrolase</fullName>
    </submittedName>
</protein>
<dbReference type="Proteomes" id="UP001221217">
    <property type="component" value="Unassembled WGS sequence"/>
</dbReference>
<name>A0AAJ1IDL1_9SPIO</name>
<comment type="caution">
    <text evidence="1">The sequence shown here is derived from an EMBL/GenBank/DDBJ whole genome shotgun (WGS) entry which is preliminary data.</text>
</comment>
<gene>
    <name evidence="1" type="ORF">PQJ61_03675</name>
</gene>
<proteinExistence type="predicted"/>
<dbReference type="PANTHER" id="PTHR46191">
    <property type="match status" value="1"/>
</dbReference>
<reference evidence="1 2" key="1">
    <citation type="submission" date="2022-12" db="EMBL/GenBank/DDBJ databases">
        <title>Metagenome assembled genome from gulf of manar.</title>
        <authorList>
            <person name="Kohli P."/>
            <person name="Pk S."/>
            <person name="Venkata Ramana C."/>
            <person name="Sasikala C."/>
        </authorList>
    </citation>
    <scope>NUCLEOTIDE SEQUENCE [LARGE SCALE GENOMIC DNA]</scope>
    <source>
        <strain evidence="1">JB008</strain>
    </source>
</reference>
<sequence>MEKDLRQILRPLHQLKPIPTDVPSCGDTLHDIKAVIFDIYGTLLISGSGDVGTAMESGSAAAFCNALETAGLGKESVAGISFEAANLIRARFFELIDETHSRLRLEGYPHPEVDIIEIWRGIIETPEIVSFVPAISLINPAVAAASYESIVNPVYPMPGAAELLKSLRYRGYKLGIVSNAQFYTPLIFDILFEDGLSGFEFEPELCLFSYKEKRSKPDTALFDKLSGRLASLNIAPAESVFVGNDMLKDIMPSSVTGYRTALFSGDKRSLRLRENDDACRNIKPDVIVDNLLNLLDYIQEG</sequence>
<dbReference type="GO" id="GO:0016787">
    <property type="term" value="F:hydrolase activity"/>
    <property type="evidence" value="ECO:0007669"/>
    <property type="project" value="UniProtKB-KW"/>
</dbReference>
<accession>A0AAJ1IDL1</accession>
<dbReference type="Gene3D" id="3.40.50.1000">
    <property type="entry name" value="HAD superfamily/HAD-like"/>
    <property type="match status" value="1"/>
</dbReference>
<dbReference type="SUPFAM" id="SSF56784">
    <property type="entry name" value="HAD-like"/>
    <property type="match status" value="1"/>
</dbReference>
<dbReference type="SFLD" id="SFLDS00003">
    <property type="entry name" value="Haloacid_Dehalogenase"/>
    <property type="match status" value="1"/>
</dbReference>
<evidence type="ECO:0000313" key="1">
    <source>
        <dbReference type="EMBL" id="MDC7225848.1"/>
    </source>
</evidence>
<dbReference type="InterPro" id="IPR023214">
    <property type="entry name" value="HAD_sf"/>
</dbReference>
<dbReference type="InterPro" id="IPR036412">
    <property type="entry name" value="HAD-like_sf"/>
</dbReference>
<dbReference type="Pfam" id="PF00702">
    <property type="entry name" value="Hydrolase"/>
    <property type="match status" value="1"/>
</dbReference>
<dbReference type="PANTHER" id="PTHR46191:SF2">
    <property type="entry name" value="HALOACID DEHALOGENASE-LIKE HYDROLASE DOMAIN-CONTAINING PROTEIN 3"/>
    <property type="match status" value="1"/>
</dbReference>